<proteinExistence type="predicted"/>
<gene>
    <name evidence="1" type="ORF">EKG39_03595</name>
</gene>
<dbReference type="PIRSF" id="PIRSF034934">
    <property type="entry name" value="AbiF_AbiD"/>
    <property type="match status" value="1"/>
</dbReference>
<sequence>MPYQRPWKSYQELLDLVKSRNMLVTDEPAALSYLERIGYYRLSAYWYPFREFKLEIVEGKGMVGVKQDTFVENTSFVDAAQLYVFDKQLRLLAQDALERIEVAIRVDIAHLLGERDTFAHHDIQNFHTKFAGRVNRHTNQSAFVDWQDKYAGLIHRSKEDFVKHYRITHGNELPIWVATEVWDFGALSQLFSMMKVPDQQKIATKYGVNDFKIFSSWLRSLNYLRNLVAHHSRLWNRNVIDQPKLPKLGEIDWCDGFIGKADLIAKPFLLFAILRHIMKIVCPNTEWHVRLQTHLNAFPEVNSNRKVSAQDLGLSEDWESWWE</sequence>
<evidence type="ECO:0000313" key="2">
    <source>
        <dbReference type="Proteomes" id="UP000282060"/>
    </source>
</evidence>
<organism evidence="1 2">
    <name type="scientific">Shewanella atlantica</name>
    <dbReference type="NCBI Taxonomy" id="271099"/>
    <lineage>
        <taxon>Bacteria</taxon>
        <taxon>Pseudomonadati</taxon>
        <taxon>Pseudomonadota</taxon>
        <taxon>Gammaproteobacteria</taxon>
        <taxon>Alteromonadales</taxon>
        <taxon>Shewanellaceae</taxon>
        <taxon>Shewanella</taxon>
    </lineage>
</organism>
<dbReference type="EMBL" id="RXNV01000001">
    <property type="protein sequence ID" value="RTR34754.1"/>
    <property type="molecule type" value="Genomic_DNA"/>
</dbReference>
<dbReference type="InterPro" id="IPR011664">
    <property type="entry name" value="Abi_system_AbiD/AbiF-like"/>
</dbReference>
<dbReference type="InterPro" id="IPR017034">
    <property type="entry name" value="Abi_system_AbiD/AbiF"/>
</dbReference>
<dbReference type="AlphaFoldDB" id="A0A431WH04"/>
<comment type="caution">
    <text evidence="1">The sequence shown here is derived from an EMBL/GenBank/DDBJ whole genome shotgun (WGS) entry which is preliminary data.</text>
</comment>
<evidence type="ECO:0000313" key="1">
    <source>
        <dbReference type="EMBL" id="RTR34754.1"/>
    </source>
</evidence>
<dbReference type="Pfam" id="PF07751">
    <property type="entry name" value="Abi_2"/>
    <property type="match status" value="1"/>
</dbReference>
<reference evidence="1 2" key="1">
    <citation type="submission" date="2018-12" db="EMBL/GenBank/DDBJ databases">
        <authorList>
            <person name="Yu L."/>
        </authorList>
    </citation>
    <scope>NUCLEOTIDE SEQUENCE [LARGE SCALE GENOMIC DNA]</scope>
    <source>
        <strain evidence="1 2">HAW-EB5</strain>
    </source>
</reference>
<accession>A0A431WH04</accession>
<dbReference type="RefSeq" id="WP_126504280.1">
    <property type="nucleotide sequence ID" value="NZ_RXNV01000001.1"/>
</dbReference>
<name>A0A431WH04_9GAMM</name>
<dbReference type="OrthoDB" id="5363652at2"/>
<dbReference type="Proteomes" id="UP000282060">
    <property type="component" value="Unassembled WGS sequence"/>
</dbReference>
<keyword evidence="2" id="KW-1185">Reference proteome</keyword>
<protein>
    <submittedName>
        <fullName evidence="1">Abi family protein</fullName>
    </submittedName>
</protein>